<feature type="binding site" evidence="11">
    <location>
        <position position="414"/>
    </location>
    <ligand>
        <name>substrate</name>
    </ligand>
</feature>
<comment type="subunit">
    <text evidence="3">Homodimer.</text>
</comment>
<dbReference type="InterPro" id="IPR022896">
    <property type="entry name" value="TrioseP_Isoase_bac/euk"/>
</dbReference>
<dbReference type="Pfam" id="PF00121">
    <property type="entry name" value="TIM"/>
    <property type="match status" value="1"/>
</dbReference>
<dbReference type="GO" id="GO:0046872">
    <property type="term" value="F:metal ion binding"/>
    <property type="evidence" value="ECO:0007669"/>
    <property type="project" value="UniProtKB-KW"/>
</dbReference>
<evidence type="ECO:0000256" key="10">
    <source>
        <dbReference type="PIRSR" id="PIRSR605511-1"/>
    </source>
</evidence>
<dbReference type="InterPro" id="IPR011042">
    <property type="entry name" value="6-blade_b-propeller_TolB-like"/>
</dbReference>
<evidence type="ECO:0000313" key="15">
    <source>
        <dbReference type="Proteomes" id="UP000751190"/>
    </source>
</evidence>
<proteinExistence type="inferred from homology"/>
<dbReference type="PRINTS" id="PR01790">
    <property type="entry name" value="SMP30FAMILY"/>
</dbReference>
<keyword evidence="11" id="KW-0479">Metal-binding</keyword>
<dbReference type="InterPro" id="IPR000652">
    <property type="entry name" value="Triosephosphate_isomerase"/>
</dbReference>
<evidence type="ECO:0000256" key="1">
    <source>
        <dbReference type="ARBA" id="ARBA00004680"/>
    </source>
</evidence>
<dbReference type="InterPro" id="IPR005511">
    <property type="entry name" value="SMP-30"/>
</dbReference>
<dbReference type="FunFam" id="3.20.20.70:FF:000016">
    <property type="entry name" value="Triosephosphate isomerase"/>
    <property type="match status" value="1"/>
</dbReference>
<name>A0A8J6CH42_DIALT</name>
<accession>A0A8J6CH42</accession>
<evidence type="ECO:0000256" key="2">
    <source>
        <dbReference type="ARBA" id="ARBA00007422"/>
    </source>
</evidence>
<comment type="pathway">
    <text evidence="9">Carbohydrate biosynthesis.</text>
</comment>
<dbReference type="SUPFAM" id="SSF51351">
    <property type="entry name" value="Triosephosphate isomerase (TIM)"/>
    <property type="match status" value="1"/>
</dbReference>
<keyword evidence="6" id="KW-0963">Cytoplasm</keyword>
<comment type="pathway">
    <text evidence="1">Carbohydrate degradation; glycolysis; D-glyceraldehyde 3-phosphate from glycerone phosphate: step 1/1.</text>
</comment>
<dbReference type="Pfam" id="PF08450">
    <property type="entry name" value="SGL"/>
    <property type="match status" value="1"/>
</dbReference>
<gene>
    <name evidence="14" type="ORF">KFE25_000664</name>
</gene>
<feature type="binding site" evidence="11">
    <location>
        <position position="520"/>
    </location>
    <ligand>
        <name>a divalent metal cation</name>
        <dbReference type="ChEBI" id="CHEBI:60240"/>
    </ligand>
</feature>
<dbReference type="InterPro" id="IPR020861">
    <property type="entry name" value="Triosephosphate_isomerase_AS"/>
</dbReference>
<evidence type="ECO:0000256" key="4">
    <source>
        <dbReference type="ARBA" id="ARBA00011940"/>
    </source>
</evidence>
<comment type="cofactor">
    <cofactor evidence="11">
        <name>Zn(2+)</name>
        <dbReference type="ChEBI" id="CHEBI:29105"/>
    </cofactor>
    <text evidence="11">Binds 1 divalent metal cation per subunit.</text>
</comment>
<protein>
    <recommendedName>
        <fullName evidence="4">triose-phosphate isomerase</fullName>
        <ecNumber evidence="4">5.3.1.1</ecNumber>
    </recommendedName>
</protein>
<feature type="binding site" evidence="11">
    <location>
        <position position="330"/>
    </location>
    <ligand>
        <name>a divalent metal cation</name>
        <dbReference type="ChEBI" id="CHEBI:60240"/>
    </ligand>
</feature>
<dbReference type="GO" id="GO:0046166">
    <property type="term" value="P:glyceraldehyde-3-phosphate biosynthetic process"/>
    <property type="evidence" value="ECO:0007669"/>
    <property type="project" value="TreeGrafter"/>
</dbReference>
<evidence type="ECO:0000256" key="11">
    <source>
        <dbReference type="PIRSR" id="PIRSR605511-2"/>
    </source>
</evidence>
<dbReference type="NCBIfam" id="TIGR00419">
    <property type="entry name" value="tim"/>
    <property type="match status" value="1"/>
</dbReference>
<dbReference type="Gene3D" id="3.20.20.70">
    <property type="entry name" value="Aldolase class I"/>
    <property type="match status" value="1"/>
</dbReference>
<dbReference type="InterPro" id="IPR013658">
    <property type="entry name" value="SGL"/>
</dbReference>
<dbReference type="OrthoDB" id="39449at2759"/>
<dbReference type="GO" id="GO:0006094">
    <property type="term" value="P:gluconeogenesis"/>
    <property type="evidence" value="ECO:0007669"/>
    <property type="project" value="UniProtKB-KW"/>
</dbReference>
<evidence type="ECO:0000256" key="9">
    <source>
        <dbReference type="ARBA" id="ARBA00024331"/>
    </source>
</evidence>
<dbReference type="PROSITE" id="PS00171">
    <property type="entry name" value="TIM_1"/>
    <property type="match status" value="1"/>
</dbReference>
<dbReference type="PROSITE" id="PS51257">
    <property type="entry name" value="PROKAR_LIPOPROTEIN"/>
    <property type="match status" value="1"/>
</dbReference>
<feature type="signal peptide" evidence="12">
    <location>
        <begin position="1"/>
        <end position="21"/>
    </location>
</feature>
<evidence type="ECO:0000256" key="7">
    <source>
        <dbReference type="ARBA" id="ARBA00023152"/>
    </source>
</evidence>
<keyword evidence="12" id="KW-0732">Signal</keyword>
<dbReference type="GO" id="GO:0004807">
    <property type="term" value="F:triose-phosphate isomerase activity"/>
    <property type="evidence" value="ECO:0007669"/>
    <property type="project" value="UniProtKB-EC"/>
</dbReference>
<keyword evidence="5" id="KW-0312">Gluconeogenesis</keyword>
<feature type="binding site" evidence="11">
    <location>
        <position position="466"/>
    </location>
    <ligand>
        <name>a divalent metal cation</name>
        <dbReference type="ChEBI" id="CHEBI:60240"/>
    </ligand>
</feature>
<dbReference type="EC" id="5.3.1.1" evidence="4"/>
<keyword evidence="7" id="KW-0324">Glycolysis</keyword>
<dbReference type="Proteomes" id="UP000751190">
    <property type="component" value="Unassembled WGS sequence"/>
</dbReference>
<dbReference type="GO" id="GO:0006096">
    <property type="term" value="P:glycolytic process"/>
    <property type="evidence" value="ECO:0007669"/>
    <property type="project" value="UniProtKB-KW"/>
</dbReference>
<dbReference type="PROSITE" id="PS51440">
    <property type="entry name" value="TIM_2"/>
    <property type="match status" value="1"/>
</dbReference>
<keyword evidence="15" id="KW-1185">Reference proteome</keyword>
<comment type="similarity">
    <text evidence="2">Belongs to the triosephosphate isomerase family.</text>
</comment>
<dbReference type="AlphaFoldDB" id="A0A8J6CH42"/>
<feature type="binding site" evidence="11">
    <location>
        <position position="412"/>
    </location>
    <ligand>
        <name>substrate</name>
    </ligand>
</feature>
<dbReference type="InterPro" id="IPR035990">
    <property type="entry name" value="TIM_sf"/>
</dbReference>
<evidence type="ECO:0000256" key="6">
    <source>
        <dbReference type="ARBA" id="ARBA00022490"/>
    </source>
</evidence>
<dbReference type="EMBL" id="JAGTXO010000006">
    <property type="protein sequence ID" value="KAG8467348.1"/>
    <property type="molecule type" value="Genomic_DNA"/>
</dbReference>
<feature type="domain" description="SMP-30/Gluconolactonase/LRE-like region" evidence="13">
    <location>
        <begin position="328"/>
        <end position="578"/>
    </location>
</feature>
<comment type="caution">
    <text evidence="14">The sequence shown here is derived from an EMBL/GenBank/DDBJ whole genome shotgun (WGS) entry which is preliminary data.</text>
</comment>
<dbReference type="Gene3D" id="2.120.10.30">
    <property type="entry name" value="TolB, C-terminal domain"/>
    <property type="match status" value="1"/>
</dbReference>
<feature type="active site" description="Proton donor/acceptor" evidence="10">
    <location>
        <position position="520"/>
    </location>
</feature>
<evidence type="ECO:0000256" key="12">
    <source>
        <dbReference type="SAM" id="SignalP"/>
    </source>
</evidence>
<dbReference type="PANTHER" id="PTHR21139:SF42">
    <property type="entry name" value="TRIOSEPHOSPHATE ISOMERASE"/>
    <property type="match status" value="1"/>
</dbReference>
<evidence type="ECO:0000259" key="13">
    <source>
        <dbReference type="Pfam" id="PF08450"/>
    </source>
</evidence>
<dbReference type="InterPro" id="IPR013785">
    <property type="entry name" value="Aldolase_TIM"/>
</dbReference>
<evidence type="ECO:0000313" key="14">
    <source>
        <dbReference type="EMBL" id="KAG8467348.1"/>
    </source>
</evidence>
<evidence type="ECO:0000256" key="5">
    <source>
        <dbReference type="ARBA" id="ARBA00022432"/>
    </source>
</evidence>
<evidence type="ECO:0000256" key="3">
    <source>
        <dbReference type="ARBA" id="ARBA00011738"/>
    </source>
</evidence>
<keyword evidence="11" id="KW-0862">Zinc</keyword>
<dbReference type="SUPFAM" id="SSF63829">
    <property type="entry name" value="Calcium-dependent phosphotriesterase"/>
    <property type="match status" value="1"/>
</dbReference>
<evidence type="ECO:0000256" key="8">
    <source>
        <dbReference type="ARBA" id="ARBA00023235"/>
    </source>
</evidence>
<dbReference type="PANTHER" id="PTHR21139">
    <property type="entry name" value="TRIOSEPHOSPHATE ISOMERASE"/>
    <property type="match status" value="1"/>
</dbReference>
<sequence>MPRAGALFALTVGVIAACASASAIWTRNAGSGRGAKVSAVWYAGASARRPLIAGNWKLNPATAPEALALLKLVVANQRALESSGRTAELPDVAIFPPFPFLQLAVDAVAGTGIKVGAQNVGLEGKGAFTGEVSASMVRSLGCQLVLLGHSERRLLYGEDDEMIRRKVRLALDGGLDVVLCVGETEAEYEMGLLPAVCALQLKKALHGLQPADLERISIAYEPVWAIGTGRTATPAQAQDAHAIIRSVIAELFEHEPARAVRIAYGGSVTPESIDDLMRMPDVDGALVGGASLIADKFSRIVEFAPPDRPRSAPRQLSAREVVACKNALGESPVWSAAQHRLFWASAADREVWSWNLRDAPLVRKFDQIVGSVALVDDGRLLVNLEDRTLAYSMESGVAAELERAPEPHGLTRLNDARVDRAGQLVVGAYNNFHRAGVTAGDDNAGLYRLGASGLEEILDYRFRVSNAIAFSPDGRTMYFCDSPTRKVFSFAYDPYARGAASLTGRRLVYTMPSALAGSPDGAQVDASGGLWLALSGAGQVVRIDPATGETRIVVHLPVASPTSVTFGGAELDTLFVTTRGPDGGGLFSVQVPFGLRGLAEPTVPAALVERLLESCAAAAVAA</sequence>
<dbReference type="GO" id="GO:0019563">
    <property type="term" value="P:glycerol catabolic process"/>
    <property type="evidence" value="ECO:0007669"/>
    <property type="project" value="TreeGrafter"/>
</dbReference>
<keyword evidence="8" id="KW-0413">Isomerase</keyword>
<dbReference type="CDD" id="cd00311">
    <property type="entry name" value="TIM"/>
    <property type="match status" value="1"/>
</dbReference>
<organism evidence="14 15">
    <name type="scientific">Diacronema lutheri</name>
    <name type="common">Unicellular marine alga</name>
    <name type="synonym">Monochrysis lutheri</name>
    <dbReference type="NCBI Taxonomy" id="2081491"/>
    <lineage>
        <taxon>Eukaryota</taxon>
        <taxon>Haptista</taxon>
        <taxon>Haptophyta</taxon>
        <taxon>Pavlovophyceae</taxon>
        <taxon>Pavlovales</taxon>
        <taxon>Pavlovaceae</taxon>
        <taxon>Diacronema</taxon>
    </lineage>
</organism>
<reference evidence="14" key="1">
    <citation type="submission" date="2021-05" db="EMBL/GenBank/DDBJ databases">
        <title>The genome of the haptophyte Pavlova lutheri (Diacronema luteri, Pavlovales) - a model for lipid biosynthesis in eukaryotic algae.</title>
        <authorList>
            <person name="Hulatt C.J."/>
            <person name="Posewitz M.C."/>
        </authorList>
    </citation>
    <scope>NUCLEOTIDE SEQUENCE</scope>
    <source>
        <strain evidence="14">NIVA-4/92</strain>
    </source>
</reference>
<dbReference type="GO" id="GO:0005829">
    <property type="term" value="C:cytosol"/>
    <property type="evidence" value="ECO:0007669"/>
    <property type="project" value="TreeGrafter"/>
</dbReference>
<dbReference type="HAMAP" id="MF_00147_B">
    <property type="entry name" value="TIM_B"/>
    <property type="match status" value="1"/>
</dbReference>
<feature type="chain" id="PRO_5035220815" description="triose-phosphate isomerase" evidence="12">
    <location>
        <begin position="22"/>
        <end position="622"/>
    </location>
</feature>